<reference evidence="1 2" key="1">
    <citation type="submission" date="2022-08" db="EMBL/GenBank/DDBJ databases">
        <title>Bacterial and archaeal communities from various locations to study Microbial Dark Matter (Phase II).</title>
        <authorList>
            <person name="Stepanauskas R."/>
        </authorList>
    </citation>
    <scope>NUCLEOTIDE SEQUENCE [LARGE SCALE GENOMIC DNA]</scope>
    <source>
        <strain evidence="1 2">PD1</strain>
    </source>
</reference>
<organism evidence="1 2">
    <name type="scientific">Candidatus Fervidibacter sacchari</name>
    <dbReference type="NCBI Taxonomy" id="1448929"/>
    <lineage>
        <taxon>Bacteria</taxon>
        <taxon>Candidatus Fervidibacterota</taxon>
        <taxon>Candidatus Fervidibacter</taxon>
    </lineage>
</organism>
<evidence type="ECO:0000313" key="2">
    <source>
        <dbReference type="Proteomes" id="UP001204798"/>
    </source>
</evidence>
<dbReference type="PANTHER" id="PTHR34655:SF2">
    <property type="entry name" value="PEROXIREDOXIN FAMILY PROTEIN"/>
    <property type="match status" value="1"/>
</dbReference>
<dbReference type="Pfam" id="PF02635">
    <property type="entry name" value="DsrE"/>
    <property type="match status" value="1"/>
</dbReference>
<dbReference type="Gene3D" id="3.40.1260.10">
    <property type="entry name" value="DsrEFH-like"/>
    <property type="match status" value="1"/>
</dbReference>
<dbReference type="RefSeq" id="WP_018196546.1">
    <property type="nucleotide sequence ID" value="NZ_CP130454.1"/>
</dbReference>
<sequence>MADLAIVVRESAYDRILTPLAFAYLAASSGQEVEMLFVNWAVRALSKKYADEFPISAERAGSEEWLKQQISSAGLPTRISDLLRMLAQTGKVRLYACTLAAQIFGVEESDLIEGAEFLPANEFVAKMAEAKVTMTF</sequence>
<proteinExistence type="predicted"/>
<protein>
    <submittedName>
        <fullName evidence="1">Peroxiredoxin family protein</fullName>
    </submittedName>
</protein>
<accession>A0ABT2EMR1</accession>
<comment type="caution">
    <text evidence="1">The sequence shown here is derived from an EMBL/GenBank/DDBJ whole genome shotgun (WGS) entry which is preliminary data.</text>
</comment>
<dbReference type="Proteomes" id="UP001204798">
    <property type="component" value="Unassembled WGS sequence"/>
</dbReference>
<dbReference type="SUPFAM" id="SSF75169">
    <property type="entry name" value="DsrEFH-like"/>
    <property type="match status" value="1"/>
</dbReference>
<evidence type="ECO:0000313" key="1">
    <source>
        <dbReference type="EMBL" id="MCS3919140.1"/>
    </source>
</evidence>
<dbReference type="PANTHER" id="PTHR34655">
    <property type="entry name" value="CONSERVED WITHIN P. AEROPHILUM"/>
    <property type="match status" value="1"/>
</dbReference>
<name>A0ABT2EMR1_9BACT</name>
<keyword evidence="2" id="KW-1185">Reference proteome</keyword>
<dbReference type="InterPro" id="IPR003787">
    <property type="entry name" value="Sulphur_relay_DsrE/F-like"/>
</dbReference>
<dbReference type="InterPro" id="IPR027396">
    <property type="entry name" value="DsrEFH-like"/>
</dbReference>
<dbReference type="EMBL" id="JANUCP010000002">
    <property type="protein sequence ID" value="MCS3919140.1"/>
    <property type="molecule type" value="Genomic_DNA"/>
</dbReference>
<gene>
    <name evidence="1" type="ORF">M2350_001540</name>
</gene>